<dbReference type="VEuPathDB" id="HostDB:ENSCPOG00000000658"/>
<sequence>MSKRCRLQLQHCATEDAYCATHVEPLELFCDDDQVTMCNQCLLSQEHKHHTVLGIEAAAEKYRELFQEMLESLWQKVEVAESILADEQERMMMVREEEQNFKEIIESEYRMRFRLLREENEMNFLSPQGCKLDLSLTEANQNYLMRFAAELEENFQEMLQRLDFSGRENMNKLKESEERVSEQLCSLQELTAQLEEKCGRPAAALLQNARCCLERSESLLLQCLVPARITDLSLCPIKRMSKMLAAYQRHITLDPETAHCWLVLSEDLRTVRFGSIQQDVPGNPRSFDFSASVLGVERFCSGRHYWEVAVDQAAQWQLGVSRDSADNKDNTLRASPDKFLLIGSMMGTDYTFWVFPPFKKVCLQKKMRKVGVFLGYEYGHISFYNVTERSLIYNFSHLSFQGALRPLFSLCIPNGNMNSDSLTVCLPRAPS</sequence>
<dbReference type="SMART" id="SM00589">
    <property type="entry name" value="PRY"/>
    <property type="match status" value="1"/>
</dbReference>
<feature type="domain" description="B box-type" evidence="5">
    <location>
        <begin position="14"/>
        <end position="55"/>
    </location>
</feature>
<dbReference type="GO" id="GO:0042802">
    <property type="term" value="F:identical protein binding"/>
    <property type="evidence" value="ECO:0007669"/>
    <property type="project" value="Ensembl"/>
</dbReference>
<evidence type="ECO:0000313" key="8">
    <source>
        <dbReference type="Proteomes" id="UP000005447"/>
    </source>
</evidence>
<dbReference type="OMA" id="EKKCGED"/>
<dbReference type="InterPro" id="IPR006574">
    <property type="entry name" value="PRY"/>
</dbReference>
<dbReference type="InterPro" id="IPR001870">
    <property type="entry name" value="B30.2/SPRY"/>
</dbReference>
<reference evidence="7" key="2">
    <citation type="submission" date="2025-08" db="UniProtKB">
        <authorList>
            <consortium name="Ensembl"/>
        </authorList>
    </citation>
    <scope>IDENTIFICATION</scope>
    <source>
        <strain evidence="7">2N</strain>
    </source>
</reference>
<dbReference type="GeneTree" id="ENSGT00940000162029"/>
<dbReference type="EMBL" id="AAKN02035928">
    <property type="status" value="NOT_ANNOTATED_CDS"/>
    <property type="molecule type" value="Genomic_DNA"/>
</dbReference>
<accession>H0UUE5</accession>
<dbReference type="InterPro" id="IPR013320">
    <property type="entry name" value="ConA-like_dom_sf"/>
</dbReference>
<dbReference type="PRINTS" id="PR01407">
    <property type="entry name" value="BUTYPHLNCDUF"/>
</dbReference>
<dbReference type="FunCoup" id="H0UUE5">
    <property type="interactions" value="168"/>
</dbReference>
<dbReference type="HOGENOM" id="CLU_013137_0_0_1"/>
<reference evidence="7" key="3">
    <citation type="submission" date="2025-09" db="UniProtKB">
        <authorList>
            <consortium name="Ensembl"/>
        </authorList>
    </citation>
    <scope>IDENTIFICATION</scope>
    <source>
        <strain evidence="7">2N</strain>
    </source>
</reference>
<evidence type="ECO:0000256" key="3">
    <source>
        <dbReference type="PROSITE-ProRule" id="PRU00024"/>
    </source>
</evidence>
<evidence type="ECO:0000259" key="5">
    <source>
        <dbReference type="PROSITE" id="PS50119"/>
    </source>
</evidence>
<dbReference type="SUPFAM" id="SSF49899">
    <property type="entry name" value="Concanavalin A-like lectins/glucanases"/>
    <property type="match status" value="1"/>
</dbReference>
<dbReference type="InterPro" id="IPR003879">
    <property type="entry name" value="Butyrophylin_SPRY"/>
</dbReference>
<dbReference type="Gene3D" id="3.30.160.60">
    <property type="entry name" value="Classic Zinc Finger"/>
    <property type="match status" value="1"/>
</dbReference>
<name>H0UUE5_CAVPO</name>
<dbReference type="Pfam" id="PF13765">
    <property type="entry name" value="PRY"/>
    <property type="match status" value="1"/>
</dbReference>
<keyword evidence="8" id="KW-1185">Reference proteome</keyword>
<dbReference type="Pfam" id="PF00643">
    <property type="entry name" value="zf-B_box"/>
    <property type="match status" value="1"/>
</dbReference>
<evidence type="ECO:0000313" key="7">
    <source>
        <dbReference type="Ensembl" id="ENSCPOP00000000581.3"/>
    </source>
</evidence>
<dbReference type="FunFam" id="2.60.120.920:FF:000004">
    <property type="entry name" value="Butyrophilin subfamily 1 member A1"/>
    <property type="match status" value="1"/>
</dbReference>
<dbReference type="CTD" id="205860"/>
<dbReference type="OrthoDB" id="9830878at2759"/>
<dbReference type="Ensembl" id="ENSCPOT00000000663.3">
    <property type="protein sequence ID" value="ENSCPOP00000000581.3"/>
    <property type="gene ID" value="ENSCPOG00000000658.4"/>
</dbReference>
<keyword evidence="4" id="KW-0175">Coiled coil</keyword>
<organism evidence="7 8">
    <name type="scientific">Cavia porcellus</name>
    <name type="common">Guinea pig</name>
    <dbReference type="NCBI Taxonomy" id="10141"/>
    <lineage>
        <taxon>Eukaryota</taxon>
        <taxon>Metazoa</taxon>
        <taxon>Chordata</taxon>
        <taxon>Craniata</taxon>
        <taxon>Vertebrata</taxon>
        <taxon>Euteleostomi</taxon>
        <taxon>Mammalia</taxon>
        <taxon>Eutheria</taxon>
        <taxon>Euarchontoglires</taxon>
        <taxon>Glires</taxon>
        <taxon>Rodentia</taxon>
        <taxon>Hystricomorpha</taxon>
        <taxon>Caviidae</taxon>
        <taxon>Cavia</taxon>
    </lineage>
</organism>
<dbReference type="GO" id="GO:0008270">
    <property type="term" value="F:zinc ion binding"/>
    <property type="evidence" value="ECO:0007669"/>
    <property type="project" value="UniProtKB-KW"/>
</dbReference>
<gene>
    <name evidence="7" type="primary">TRIML2</name>
</gene>
<reference evidence="8" key="1">
    <citation type="journal article" date="2011" name="Nature">
        <title>A high-resolution map of human evolutionary constraint using 29 mammals.</title>
        <authorList>
            <person name="Lindblad-Toh K."/>
            <person name="Garber M."/>
            <person name="Zuk O."/>
            <person name="Lin M.F."/>
            <person name="Parker B.J."/>
            <person name="Washietl S."/>
            <person name="Kheradpour P."/>
            <person name="Ernst J."/>
            <person name="Jordan G."/>
            <person name="Mauceli E."/>
            <person name="Ward L.D."/>
            <person name="Lowe C.B."/>
            <person name="Holloway A.K."/>
            <person name="Clamp M."/>
            <person name="Gnerre S."/>
            <person name="Alfoldi J."/>
            <person name="Beal K."/>
            <person name="Chang J."/>
            <person name="Clawson H."/>
            <person name="Cuff J."/>
            <person name="Di Palma F."/>
            <person name="Fitzgerald S."/>
            <person name="Flicek P."/>
            <person name="Guttman M."/>
            <person name="Hubisz M.J."/>
            <person name="Jaffe D.B."/>
            <person name="Jungreis I."/>
            <person name="Kent W.J."/>
            <person name="Kostka D."/>
            <person name="Lara M."/>
            <person name="Martins A.L."/>
            <person name="Massingham T."/>
            <person name="Moltke I."/>
            <person name="Raney B.J."/>
            <person name="Rasmussen M.D."/>
            <person name="Robinson J."/>
            <person name="Stark A."/>
            <person name="Vilella A.J."/>
            <person name="Wen J."/>
            <person name="Xie X."/>
            <person name="Zody M.C."/>
            <person name="Baldwin J."/>
            <person name="Bloom T."/>
            <person name="Chin C.W."/>
            <person name="Heiman D."/>
            <person name="Nicol R."/>
            <person name="Nusbaum C."/>
            <person name="Young S."/>
            <person name="Wilkinson J."/>
            <person name="Worley K.C."/>
            <person name="Kovar C.L."/>
            <person name="Muzny D.M."/>
            <person name="Gibbs R.A."/>
            <person name="Cree A."/>
            <person name="Dihn H.H."/>
            <person name="Fowler G."/>
            <person name="Jhangiani S."/>
            <person name="Joshi V."/>
            <person name="Lee S."/>
            <person name="Lewis L.R."/>
            <person name="Nazareth L.V."/>
            <person name="Okwuonu G."/>
            <person name="Santibanez J."/>
            <person name="Warren W.C."/>
            <person name="Mardis E.R."/>
            <person name="Weinstock G.M."/>
            <person name="Wilson R.K."/>
            <person name="Delehaunty K."/>
            <person name="Dooling D."/>
            <person name="Fronik C."/>
            <person name="Fulton L."/>
            <person name="Fulton B."/>
            <person name="Graves T."/>
            <person name="Minx P."/>
            <person name="Sodergren E."/>
            <person name="Birney E."/>
            <person name="Margulies E.H."/>
            <person name="Herrero J."/>
            <person name="Green E.D."/>
            <person name="Haussler D."/>
            <person name="Siepel A."/>
            <person name="Goldman N."/>
            <person name="Pollard K.S."/>
            <person name="Pedersen J.S."/>
            <person name="Lander E.S."/>
            <person name="Kellis M."/>
        </authorList>
    </citation>
    <scope>NUCLEOTIDE SEQUENCE [LARGE SCALE GENOMIC DNA]</scope>
    <source>
        <strain evidence="8">2N</strain>
    </source>
</reference>
<protein>
    <submittedName>
        <fullName evidence="7">Tripartite motif family like 2</fullName>
    </submittedName>
</protein>
<dbReference type="InterPro" id="IPR003877">
    <property type="entry name" value="SPRY_dom"/>
</dbReference>
<evidence type="ECO:0000256" key="2">
    <source>
        <dbReference type="ARBA" id="ARBA00022833"/>
    </source>
</evidence>
<dbReference type="InterPro" id="IPR000315">
    <property type="entry name" value="Znf_B-box"/>
</dbReference>
<dbReference type="Pfam" id="PF00622">
    <property type="entry name" value="SPRY"/>
    <property type="match status" value="1"/>
</dbReference>
<dbReference type="SMART" id="SM00449">
    <property type="entry name" value="SPRY"/>
    <property type="match status" value="1"/>
</dbReference>
<dbReference type="Proteomes" id="UP000005447">
    <property type="component" value="Unassembled WGS sequence"/>
</dbReference>
<dbReference type="Gene3D" id="2.60.120.920">
    <property type="match status" value="1"/>
</dbReference>
<keyword evidence="2" id="KW-0862">Zinc</keyword>
<dbReference type="InParanoid" id="H0UUE5"/>
<dbReference type="InterPro" id="IPR043136">
    <property type="entry name" value="B30.2/SPRY_sf"/>
</dbReference>
<dbReference type="GeneID" id="100714113"/>
<dbReference type="PROSITE" id="PS50188">
    <property type="entry name" value="B302_SPRY"/>
    <property type="match status" value="1"/>
</dbReference>
<dbReference type="SUPFAM" id="SSF57845">
    <property type="entry name" value="B-box zinc-binding domain"/>
    <property type="match status" value="1"/>
</dbReference>
<proteinExistence type="predicted"/>
<dbReference type="InterPro" id="IPR050143">
    <property type="entry name" value="TRIM/RBCC"/>
</dbReference>
<feature type="coiled-coil region" evidence="4">
    <location>
        <begin position="148"/>
        <end position="193"/>
    </location>
</feature>
<dbReference type="PROSITE" id="PS50119">
    <property type="entry name" value="ZF_BBOX"/>
    <property type="match status" value="1"/>
</dbReference>
<dbReference type="SMART" id="SM00336">
    <property type="entry name" value="BBOX"/>
    <property type="match status" value="1"/>
</dbReference>
<evidence type="ECO:0000256" key="1">
    <source>
        <dbReference type="ARBA" id="ARBA00022771"/>
    </source>
</evidence>
<dbReference type="GO" id="GO:0032526">
    <property type="term" value="P:response to retinoic acid"/>
    <property type="evidence" value="ECO:0007669"/>
    <property type="project" value="Ensembl"/>
</dbReference>
<dbReference type="CDD" id="cd13733">
    <property type="entry name" value="SPRY_PRY_C-I_1"/>
    <property type="match status" value="1"/>
</dbReference>
<dbReference type="PANTHER" id="PTHR24103">
    <property type="entry name" value="E3 UBIQUITIN-PROTEIN LIGASE TRIM"/>
    <property type="match status" value="1"/>
</dbReference>
<dbReference type="AlphaFoldDB" id="H0UUE5"/>
<evidence type="ECO:0000259" key="6">
    <source>
        <dbReference type="PROSITE" id="PS50188"/>
    </source>
</evidence>
<keyword evidence="1 3" id="KW-0479">Metal-binding</keyword>
<feature type="domain" description="B30.2/SPRY" evidence="6">
    <location>
        <begin position="231"/>
        <end position="431"/>
    </location>
</feature>
<dbReference type="RefSeq" id="XP_003469206.1">
    <property type="nucleotide sequence ID" value="XM_003469158.1"/>
</dbReference>
<evidence type="ECO:0000256" key="4">
    <source>
        <dbReference type="SAM" id="Coils"/>
    </source>
</evidence>
<keyword evidence="1 3" id="KW-0863">Zinc-finger</keyword>
<dbReference type="STRING" id="10141.ENSCPOP00000000581"/>
<dbReference type="KEGG" id="cpoc:100714113"/>